<dbReference type="PANTHER" id="PTHR38600:SF2">
    <property type="entry name" value="SLL0088 PROTEIN"/>
    <property type="match status" value="1"/>
</dbReference>
<dbReference type="PANTHER" id="PTHR38600">
    <property type="entry name" value="TRANSCRIPTIONAL REGULATORY PROTEIN"/>
    <property type="match status" value="1"/>
</dbReference>
<dbReference type="SUPFAM" id="SSF46785">
    <property type="entry name" value="Winged helix' DNA-binding domain"/>
    <property type="match status" value="1"/>
</dbReference>
<reference evidence="2 3" key="1">
    <citation type="submission" date="2014-05" db="EMBL/GenBank/DDBJ databases">
        <title>Draft Genome Sequence of Nitratireductor basaltis Strain UMTGB225, A Marine Bacterium Isolated from Green Barrel Tunicate.</title>
        <authorList>
            <person name="Gan H.Y."/>
        </authorList>
    </citation>
    <scope>NUCLEOTIDE SEQUENCE [LARGE SCALE GENOMIC DNA]</scope>
    <source>
        <strain evidence="2 3">UMTGB225</strain>
    </source>
</reference>
<dbReference type="Gene3D" id="1.10.10.10">
    <property type="entry name" value="Winged helix-like DNA-binding domain superfamily/Winged helix DNA-binding domain"/>
    <property type="match status" value="1"/>
</dbReference>
<keyword evidence="3" id="KW-1185">Reference proteome</keyword>
<dbReference type="GO" id="GO:0003700">
    <property type="term" value="F:DNA-binding transcription factor activity"/>
    <property type="evidence" value="ECO:0007669"/>
    <property type="project" value="InterPro"/>
</dbReference>
<dbReference type="PRINTS" id="PR00778">
    <property type="entry name" value="HTHARSR"/>
</dbReference>
<dbReference type="CDD" id="cd00090">
    <property type="entry name" value="HTH_ARSR"/>
    <property type="match status" value="1"/>
</dbReference>
<comment type="caution">
    <text evidence="2">The sequence shown here is derived from an EMBL/GenBank/DDBJ whole genome shotgun (WGS) entry which is preliminary data.</text>
</comment>
<dbReference type="InterPro" id="IPR011991">
    <property type="entry name" value="ArsR-like_HTH"/>
</dbReference>
<dbReference type="InterPro" id="IPR036390">
    <property type="entry name" value="WH_DNA-bd_sf"/>
</dbReference>
<gene>
    <name evidence="2" type="ORF">EL18_02428</name>
</gene>
<dbReference type="STRING" id="472175.EL18_02428"/>
<accession>A0A084UEJ4</accession>
<evidence type="ECO:0000313" key="3">
    <source>
        <dbReference type="Proteomes" id="UP000053675"/>
    </source>
</evidence>
<evidence type="ECO:0000259" key="1">
    <source>
        <dbReference type="PROSITE" id="PS50987"/>
    </source>
</evidence>
<feature type="domain" description="HTH arsR-type" evidence="1">
    <location>
        <begin position="5"/>
        <end position="99"/>
    </location>
</feature>
<evidence type="ECO:0000313" key="2">
    <source>
        <dbReference type="EMBL" id="KFB11380.1"/>
    </source>
</evidence>
<dbReference type="EMBL" id="JMQM01000001">
    <property type="protein sequence ID" value="KFB11380.1"/>
    <property type="molecule type" value="Genomic_DNA"/>
</dbReference>
<dbReference type="Pfam" id="PF12840">
    <property type="entry name" value="HTH_20"/>
    <property type="match status" value="1"/>
</dbReference>
<protein>
    <submittedName>
        <fullName evidence="2">Putative transcriptional regulator</fullName>
    </submittedName>
</protein>
<dbReference type="Proteomes" id="UP000053675">
    <property type="component" value="Unassembled WGS sequence"/>
</dbReference>
<sequence length="132" mass="15174">MLLNHMVEHDAQLDLIFHALADTTRRHMLDSLKNGERSISALAEPFSMSLAGASKHLRVLEQAGLVRRRKEGRINYCRLDAMRLAEARSWISHYERFWNARLDELQALLEAEDKVAAKKPAKPMENGDEKHD</sequence>
<dbReference type="InterPro" id="IPR001845">
    <property type="entry name" value="HTH_ArsR_DNA-bd_dom"/>
</dbReference>
<organism evidence="2 3">
    <name type="scientific">Nitratireductor basaltis</name>
    <dbReference type="NCBI Taxonomy" id="472175"/>
    <lineage>
        <taxon>Bacteria</taxon>
        <taxon>Pseudomonadati</taxon>
        <taxon>Pseudomonadota</taxon>
        <taxon>Alphaproteobacteria</taxon>
        <taxon>Hyphomicrobiales</taxon>
        <taxon>Phyllobacteriaceae</taxon>
        <taxon>Nitratireductor</taxon>
    </lineage>
</organism>
<dbReference type="NCBIfam" id="NF033788">
    <property type="entry name" value="HTH_metalloreg"/>
    <property type="match status" value="1"/>
</dbReference>
<dbReference type="PROSITE" id="PS50987">
    <property type="entry name" value="HTH_ARSR_2"/>
    <property type="match status" value="1"/>
</dbReference>
<dbReference type="SMART" id="SM00418">
    <property type="entry name" value="HTH_ARSR"/>
    <property type="match status" value="1"/>
</dbReference>
<dbReference type="eggNOG" id="COG0640">
    <property type="taxonomic scope" value="Bacteria"/>
</dbReference>
<name>A0A084UEJ4_9HYPH</name>
<dbReference type="PATRIC" id="fig|472175.3.peg.2420"/>
<dbReference type="InterPro" id="IPR036388">
    <property type="entry name" value="WH-like_DNA-bd_sf"/>
</dbReference>
<proteinExistence type="predicted"/>
<dbReference type="AlphaFoldDB" id="A0A084UEJ4"/>